<dbReference type="SUPFAM" id="SSF69304">
    <property type="entry name" value="Tricorn protease N-terminal domain"/>
    <property type="match status" value="1"/>
</dbReference>
<evidence type="ECO:0000313" key="4">
    <source>
        <dbReference type="EMBL" id="MVN75977.1"/>
    </source>
</evidence>
<gene>
    <name evidence="4" type="ORF">GO988_06540</name>
</gene>
<comment type="caution">
    <text evidence="4">The sequence shown here is derived from an EMBL/GenBank/DDBJ whole genome shotgun (WGS) entry which is preliminary data.</text>
</comment>
<dbReference type="InterPro" id="IPR011659">
    <property type="entry name" value="WD40"/>
</dbReference>
<evidence type="ECO:0000256" key="1">
    <source>
        <dbReference type="ARBA" id="ARBA00009820"/>
    </source>
</evidence>
<dbReference type="Proteomes" id="UP000441336">
    <property type="component" value="Unassembled WGS sequence"/>
</dbReference>
<name>A0A7K1TC45_9BACT</name>
<dbReference type="Gene3D" id="2.60.40.1120">
    <property type="entry name" value="Carboxypeptidase-like, regulatory domain"/>
    <property type="match status" value="1"/>
</dbReference>
<comment type="similarity">
    <text evidence="1">Belongs to the TolB family.</text>
</comment>
<accession>A0A7K1TC45</accession>
<proteinExistence type="inferred from homology"/>
<sequence>MKNAPRLLAVWGIFIALLGLAACEPVTVEPTSYGALTVTVLDASSGQPLPNVGVSTNPASGSFVTDALGHATVTPVPAGTVAVSARKSNYTTFTTNVTLTAGGTQAITLLLDKSNASTPPGAPNRPSPANGATGQPTEVTLSWHPTGATKSDSLTYDVALFEGTSTTSRALLTGKRDSSVVAKGLRFGTTYFWQVTVHKLTSTGAATINTLGPVWSFQTLPFPDNRYLFVRTVNGSTDIYSSDATGTGAVQLTQTGAVEAAPQFSPSRDLIAYTSNASGQWQLYTMNPDGSGQRRITTLSAEGYNNSGLGYRWSPDGAQLIYAHYDQLYRINRDGTGQTLLATAPGGRHFRECDWTVQNGGRLVVQTMGSNIYDSELYLYNVDGSNPQLLVGNLPGRVDSPSFSVDGLSVAYTHDAAGFNDANGRQLDARVYTLALAGGLPLDVSGNPTAVGQNKPAGTNDLLPRYSPTGYGFIFVNSANDDRSPPEVWTMDLTGRLRTRLFQNATQPDWK</sequence>
<dbReference type="Gene3D" id="2.120.10.30">
    <property type="entry name" value="TolB, C-terminal domain"/>
    <property type="match status" value="1"/>
</dbReference>
<dbReference type="PANTHER" id="PTHR36842">
    <property type="entry name" value="PROTEIN TOLB HOMOLOG"/>
    <property type="match status" value="1"/>
</dbReference>
<dbReference type="EMBL" id="WQKZ01000002">
    <property type="protein sequence ID" value="MVN75977.1"/>
    <property type="molecule type" value="Genomic_DNA"/>
</dbReference>
<dbReference type="PANTHER" id="PTHR36842:SF1">
    <property type="entry name" value="PROTEIN TOLB"/>
    <property type="match status" value="1"/>
</dbReference>
<dbReference type="RefSeq" id="WP_157563286.1">
    <property type="nucleotide sequence ID" value="NZ_WQKZ01000002.1"/>
</dbReference>
<organism evidence="4 5">
    <name type="scientific">Hymenobacter ginkgonis</name>
    <dbReference type="NCBI Taxonomy" id="2682976"/>
    <lineage>
        <taxon>Bacteria</taxon>
        <taxon>Pseudomonadati</taxon>
        <taxon>Bacteroidota</taxon>
        <taxon>Cytophagia</taxon>
        <taxon>Cytophagales</taxon>
        <taxon>Hymenobacteraceae</taxon>
        <taxon>Hymenobacter</taxon>
    </lineage>
</organism>
<evidence type="ECO:0000313" key="5">
    <source>
        <dbReference type="Proteomes" id="UP000441336"/>
    </source>
</evidence>
<feature type="domain" description="Fibronectin type-III" evidence="3">
    <location>
        <begin position="122"/>
        <end position="222"/>
    </location>
</feature>
<keyword evidence="5" id="KW-1185">Reference proteome</keyword>
<dbReference type="Pfam" id="PF07676">
    <property type="entry name" value="PD40"/>
    <property type="match status" value="1"/>
</dbReference>
<dbReference type="Gene3D" id="2.60.40.10">
    <property type="entry name" value="Immunoglobulins"/>
    <property type="match status" value="1"/>
</dbReference>
<reference evidence="4 5" key="1">
    <citation type="submission" date="2019-12" db="EMBL/GenBank/DDBJ databases">
        <title>Hymenobacter sp. HMF4947 Genome sequencing and assembly.</title>
        <authorList>
            <person name="Kang H."/>
            <person name="Cha I."/>
            <person name="Kim H."/>
            <person name="Joh K."/>
        </authorList>
    </citation>
    <scope>NUCLEOTIDE SEQUENCE [LARGE SCALE GENOMIC DNA]</scope>
    <source>
        <strain evidence="4 5">HMF4947</strain>
    </source>
</reference>
<feature type="compositionally biased region" description="Polar residues" evidence="2">
    <location>
        <begin position="130"/>
        <end position="140"/>
    </location>
</feature>
<dbReference type="PROSITE" id="PS50853">
    <property type="entry name" value="FN3"/>
    <property type="match status" value="1"/>
</dbReference>
<dbReference type="SUPFAM" id="SSF82171">
    <property type="entry name" value="DPP6 N-terminal domain-like"/>
    <property type="match status" value="1"/>
</dbReference>
<dbReference type="InterPro" id="IPR003961">
    <property type="entry name" value="FN3_dom"/>
</dbReference>
<feature type="region of interest" description="Disordered" evidence="2">
    <location>
        <begin position="113"/>
        <end position="146"/>
    </location>
</feature>
<dbReference type="InterPro" id="IPR011042">
    <property type="entry name" value="6-blade_b-propeller_TolB-like"/>
</dbReference>
<dbReference type="PROSITE" id="PS51257">
    <property type="entry name" value="PROKAR_LIPOPROTEIN"/>
    <property type="match status" value="1"/>
</dbReference>
<evidence type="ECO:0000259" key="3">
    <source>
        <dbReference type="PROSITE" id="PS50853"/>
    </source>
</evidence>
<dbReference type="Pfam" id="PF13620">
    <property type="entry name" value="CarboxypepD_reg"/>
    <property type="match status" value="1"/>
</dbReference>
<dbReference type="InterPro" id="IPR013783">
    <property type="entry name" value="Ig-like_fold"/>
</dbReference>
<dbReference type="AlphaFoldDB" id="A0A7K1TC45"/>
<dbReference type="Gene3D" id="2.140.10.30">
    <property type="entry name" value="Dipeptidylpeptidase IV, N-terminal domain"/>
    <property type="match status" value="1"/>
</dbReference>
<protein>
    <recommendedName>
        <fullName evidence="3">Fibronectin type-III domain-containing protein</fullName>
    </recommendedName>
</protein>
<evidence type="ECO:0000256" key="2">
    <source>
        <dbReference type="SAM" id="MobiDB-lite"/>
    </source>
</evidence>